<evidence type="ECO:0000256" key="5">
    <source>
        <dbReference type="ARBA" id="ARBA00023277"/>
    </source>
</evidence>
<evidence type="ECO:0000256" key="3">
    <source>
        <dbReference type="ARBA" id="ARBA00012733"/>
    </source>
</evidence>
<evidence type="ECO:0000259" key="7">
    <source>
        <dbReference type="Pfam" id="PF13088"/>
    </source>
</evidence>
<dbReference type="GO" id="GO:0016020">
    <property type="term" value="C:membrane"/>
    <property type="evidence" value="ECO:0007669"/>
    <property type="project" value="TreeGrafter"/>
</dbReference>
<evidence type="ECO:0000256" key="1">
    <source>
        <dbReference type="ARBA" id="ARBA00000427"/>
    </source>
</evidence>
<dbReference type="CDD" id="cd15482">
    <property type="entry name" value="Sialidase_non-viral"/>
    <property type="match status" value="1"/>
</dbReference>
<dbReference type="Gene3D" id="2.120.10.10">
    <property type="match status" value="1"/>
</dbReference>
<evidence type="ECO:0000313" key="9">
    <source>
        <dbReference type="Proteomes" id="UP000694393"/>
    </source>
</evidence>
<accession>A0A8C8S784</accession>
<dbReference type="InterPro" id="IPR026856">
    <property type="entry name" value="Sialidase_fam"/>
</dbReference>
<reference evidence="8" key="1">
    <citation type="submission" date="2025-08" db="UniProtKB">
        <authorList>
            <consortium name="Ensembl"/>
        </authorList>
    </citation>
    <scope>IDENTIFICATION</scope>
</reference>
<dbReference type="EC" id="3.2.1.18" evidence="3"/>
<keyword evidence="9" id="KW-1185">Reference proteome</keyword>
<feature type="domain" description="Sialidase" evidence="7">
    <location>
        <begin position="37"/>
        <end position="305"/>
    </location>
</feature>
<keyword evidence="4" id="KW-0442">Lipid degradation</keyword>
<keyword evidence="4" id="KW-0443">Lipid metabolism</keyword>
<dbReference type="PANTHER" id="PTHR10628:SF23">
    <property type="entry name" value="SIALIDASE-3"/>
    <property type="match status" value="1"/>
</dbReference>
<dbReference type="InterPro" id="IPR011040">
    <property type="entry name" value="Sialidase"/>
</dbReference>
<comment type="catalytic activity">
    <reaction evidence="1">
        <text>Hydrolysis of alpha-(2-&gt;3)-, alpha-(2-&gt;6)-, alpha-(2-&gt;8)- glycosidic linkages of terminal sialic acid residues in oligosaccharides, glycoproteins, glycolipids, colominic acid and synthetic substrates.</text>
        <dbReference type="EC" id="3.2.1.18"/>
    </reaction>
</comment>
<organism evidence="8 9">
    <name type="scientific">Pelusios castaneus</name>
    <name type="common">West African mud turtle</name>
    <dbReference type="NCBI Taxonomy" id="367368"/>
    <lineage>
        <taxon>Eukaryota</taxon>
        <taxon>Metazoa</taxon>
        <taxon>Chordata</taxon>
        <taxon>Craniata</taxon>
        <taxon>Vertebrata</taxon>
        <taxon>Euteleostomi</taxon>
        <taxon>Archelosauria</taxon>
        <taxon>Testudinata</taxon>
        <taxon>Testudines</taxon>
        <taxon>Pleurodira</taxon>
        <taxon>Pelomedusidae</taxon>
        <taxon>Pelusios</taxon>
    </lineage>
</organism>
<proteinExistence type="inferred from homology"/>
<dbReference type="GO" id="GO:0004308">
    <property type="term" value="F:exo-alpha-sialidase activity"/>
    <property type="evidence" value="ECO:0007669"/>
    <property type="project" value="UniProtKB-EC"/>
</dbReference>
<keyword evidence="6" id="KW-0378">Hydrolase</keyword>
<dbReference type="AlphaFoldDB" id="A0A8C8S784"/>
<evidence type="ECO:0000256" key="6">
    <source>
        <dbReference type="ARBA" id="ARBA00023295"/>
    </source>
</evidence>
<evidence type="ECO:0000256" key="2">
    <source>
        <dbReference type="ARBA" id="ARBA00009348"/>
    </source>
</evidence>
<reference evidence="8" key="2">
    <citation type="submission" date="2025-09" db="UniProtKB">
        <authorList>
            <consortium name="Ensembl"/>
        </authorList>
    </citation>
    <scope>IDENTIFICATION</scope>
</reference>
<dbReference type="PANTHER" id="PTHR10628">
    <property type="entry name" value="SIALIDASE"/>
    <property type="match status" value="1"/>
</dbReference>
<dbReference type="Proteomes" id="UP000694393">
    <property type="component" value="Unplaced"/>
</dbReference>
<dbReference type="GO" id="GO:0009313">
    <property type="term" value="P:oligosaccharide catabolic process"/>
    <property type="evidence" value="ECO:0007669"/>
    <property type="project" value="TreeGrafter"/>
</dbReference>
<evidence type="ECO:0000313" key="8">
    <source>
        <dbReference type="Ensembl" id="ENSPCEP00000015265.1"/>
    </source>
</evidence>
<dbReference type="GO" id="GO:0006689">
    <property type="term" value="P:ganglioside catabolic process"/>
    <property type="evidence" value="ECO:0007669"/>
    <property type="project" value="TreeGrafter"/>
</dbReference>
<comment type="similarity">
    <text evidence="2">Belongs to the glycosyl hydrolase 33 family.</text>
</comment>
<dbReference type="GO" id="GO:0005737">
    <property type="term" value="C:cytoplasm"/>
    <property type="evidence" value="ECO:0007669"/>
    <property type="project" value="TreeGrafter"/>
</dbReference>
<name>A0A8C8S784_9SAUR</name>
<dbReference type="Ensembl" id="ENSPCET00000015811.1">
    <property type="protein sequence ID" value="ENSPCEP00000015265.1"/>
    <property type="gene ID" value="ENSPCEG00000012046.1"/>
</dbReference>
<evidence type="ECO:0000256" key="4">
    <source>
        <dbReference type="ARBA" id="ARBA00022963"/>
    </source>
</evidence>
<protein>
    <recommendedName>
        <fullName evidence="3">exo-alpha-sialidase</fullName>
        <ecNumber evidence="3">3.2.1.18</ecNumber>
    </recommendedName>
</protein>
<dbReference type="SUPFAM" id="SSF50939">
    <property type="entry name" value="Sialidases"/>
    <property type="match status" value="1"/>
</dbReference>
<keyword evidence="6" id="KW-0326">Glycosidase</keyword>
<dbReference type="InterPro" id="IPR036278">
    <property type="entry name" value="Sialidase_sf"/>
</dbReference>
<sequence>PAILPGASALLAQWKRCLWGQTHRNALPVLSPFFLLQWEETMETLTSAELHCHRTMNPCPVYDQENKTVFLFFNCVKKCVTENCQKCSGSLTDLTEEVIGDDVRNWATFAVGPGHGVQLKSGRLVLPAYAYHIIVPCSCCFLLWCCSPVPHSLIFYSTDDKREKWQKSELMQGMATLECQVAEVTSQEGDTVLYCNTRTTSPFRAEAFSKKEELNFEIPYWCKELRETRTGCQGSVVSFLSTSRSPGVNVNDTPSNLLFSHPTGNERKDLGIYRNLSPLEEGKWEGPCLLYNGPSGYSDLAVCQGPPLLFGCLFECGKVHPYEEIAFQLFNEQKLQSTPAEQIREQRGAS</sequence>
<dbReference type="Pfam" id="PF13088">
    <property type="entry name" value="BNR_2"/>
    <property type="match status" value="1"/>
</dbReference>
<keyword evidence="5" id="KW-0119">Carbohydrate metabolism</keyword>